<protein>
    <submittedName>
        <fullName evidence="1">Uncharacterized protein</fullName>
    </submittedName>
</protein>
<dbReference type="RefSeq" id="WP_318749907.1">
    <property type="nucleotide sequence ID" value="NZ_CP132508.1"/>
</dbReference>
<reference evidence="1 2" key="1">
    <citation type="submission" date="2023-08" db="EMBL/GenBank/DDBJ databases">
        <title>Genome sequence of Thermaerobacter compostii strain Ins1, a spore-forming filamentous bacterium isolated from a deep geothermal reservoir.</title>
        <authorList>
            <person name="Bregnard D."/>
            <person name="Gonzalez D."/>
            <person name="Junier P."/>
        </authorList>
    </citation>
    <scope>NUCLEOTIDE SEQUENCE [LARGE SCALE GENOMIC DNA]</scope>
    <source>
        <strain evidence="1 2">Ins1</strain>
    </source>
</reference>
<proteinExistence type="predicted"/>
<gene>
    <name evidence="1" type="ORF">Q5761_06150</name>
</gene>
<dbReference type="Proteomes" id="UP001304683">
    <property type="component" value="Chromosome"/>
</dbReference>
<evidence type="ECO:0000313" key="2">
    <source>
        <dbReference type="Proteomes" id="UP001304683"/>
    </source>
</evidence>
<accession>A0ABZ0QMS2</accession>
<dbReference type="EMBL" id="CP132508">
    <property type="protein sequence ID" value="WPD17979.1"/>
    <property type="molecule type" value="Genomic_DNA"/>
</dbReference>
<sequence>MKERRRPLVIEICGKRYRWRGFGRRRGRPPAPAPGKVIWLEAYRRRSAAPQPEGAA</sequence>
<name>A0ABZ0QMS2_9FIRM</name>
<keyword evidence="2" id="KW-1185">Reference proteome</keyword>
<organism evidence="1 2">
    <name type="scientific">Thermaerobacter composti</name>
    <dbReference type="NCBI Taxonomy" id="554949"/>
    <lineage>
        <taxon>Bacteria</taxon>
        <taxon>Bacillati</taxon>
        <taxon>Bacillota</taxon>
        <taxon>Clostridia</taxon>
        <taxon>Eubacteriales</taxon>
        <taxon>Clostridiales Family XVII. Incertae Sedis</taxon>
        <taxon>Thermaerobacter</taxon>
    </lineage>
</organism>
<evidence type="ECO:0000313" key="1">
    <source>
        <dbReference type="EMBL" id="WPD17979.1"/>
    </source>
</evidence>